<comment type="function">
    <text evidence="9">Member of the two-component regulatory system BvgS/BvgA. Phosphorylates BvgA via a four-step phosphorelay in response to environmental signals.</text>
</comment>
<feature type="transmembrane region" description="Helical" evidence="11">
    <location>
        <begin position="80"/>
        <end position="99"/>
    </location>
</feature>
<organism evidence="13 14">
    <name type="scientific">Aquabacterium commune</name>
    <dbReference type="NCBI Taxonomy" id="70586"/>
    <lineage>
        <taxon>Bacteria</taxon>
        <taxon>Pseudomonadati</taxon>
        <taxon>Pseudomonadota</taxon>
        <taxon>Betaproteobacteria</taxon>
        <taxon>Burkholderiales</taxon>
        <taxon>Aquabacterium</taxon>
    </lineage>
</organism>
<accession>A0A4R6RJ46</accession>
<keyword evidence="4" id="KW-0808">Transferase</keyword>
<dbReference type="Proteomes" id="UP000294593">
    <property type="component" value="Unassembled WGS sequence"/>
</dbReference>
<evidence type="ECO:0000313" key="14">
    <source>
        <dbReference type="Proteomes" id="UP000294593"/>
    </source>
</evidence>
<reference evidence="13 14" key="1">
    <citation type="submission" date="2019-03" db="EMBL/GenBank/DDBJ databases">
        <title>Genomic Encyclopedia of Type Strains, Phase IV (KMG-IV): sequencing the most valuable type-strain genomes for metagenomic binning, comparative biology and taxonomic classification.</title>
        <authorList>
            <person name="Goeker M."/>
        </authorList>
    </citation>
    <scope>NUCLEOTIDE SEQUENCE [LARGE SCALE GENOMIC DNA]</scope>
    <source>
        <strain evidence="13 14">DSM 11901</strain>
    </source>
</reference>
<dbReference type="Pfam" id="PF00512">
    <property type="entry name" value="HisKA"/>
    <property type="match status" value="1"/>
</dbReference>
<dbReference type="Gene3D" id="3.30.565.10">
    <property type="entry name" value="Histidine kinase-like ATPase, C-terminal domain"/>
    <property type="match status" value="1"/>
</dbReference>
<evidence type="ECO:0000256" key="11">
    <source>
        <dbReference type="SAM" id="Phobius"/>
    </source>
</evidence>
<comment type="caution">
    <text evidence="13">The sequence shown here is derived from an EMBL/GenBank/DDBJ whole genome shotgun (WGS) entry which is preliminary data.</text>
</comment>
<evidence type="ECO:0000256" key="6">
    <source>
        <dbReference type="ARBA" id="ARBA00022777"/>
    </source>
</evidence>
<dbReference type="CDD" id="cd16922">
    <property type="entry name" value="HATPase_EvgS-ArcB-TorS-like"/>
    <property type="match status" value="1"/>
</dbReference>
<dbReference type="InterPro" id="IPR036890">
    <property type="entry name" value="HATPase_C_sf"/>
</dbReference>
<dbReference type="SMART" id="SM00387">
    <property type="entry name" value="HATPase_c"/>
    <property type="match status" value="1"/>
</dbReference>
<dbReference type="InterPro" id="IPR005467">
    <property type="entry name" value="His_kinase_dom"/>
</dbReference>
<dbReference type="InterPro" id="IPR003661">
    <property type="entry name" value="HisK_dim/P_dom"/>
</dbReference>
<gene>
    <name evidence="13" type="ORF">EV672_102237</name>
</gene>
<protein>
    <recommendedName>
        <fullName evidence="10">Virulence sensor protein BvgS</fullName>
        <ecNumber evidence="2">2.7.13.3</ecNumber>
    </recommendedName>
</protein>
<keyword evidence="6 13" id="KW-0418">Kinase</keyword>
<evidence type="ECO:0000256" key="8">
    <source>
        <dbReference type="ARBA" id="ARBA00023026"/>
    </source>
</evidence>
<name>A0A4R6RJ46_9BURK</name>
<dbReference type="PANTHER" id="PTHR43047:SF64">
    <property type="entry name" value="HISTIDINE KINASE CONTAINING CHEY-HOMOLOGOUS RECEIVER DOMAIN AND PAS DOMAIN-RELATED"/>
    <property type="match status" value="1"/>
</dbReference>
<feature type="transmembrane region" description="Helical" evidence="11">
    <location>
        <begin position="26"/>
        <end position="44"/>
    </location>
</feature>
<evidence type="ECO:0000256" key="7">
    <source>
        <dbReference type="ARBA" id="ARBA00023012"/>
    </source>
</evidence>
<keyword evidence="5" id="KW-0732">Signal</keyword>
<comment type="catalytic activity">
    <reaction evidence="1">
        <text>ATP + protein L-histidine = ADP + protein N-phospho-L-histidine.</text>
        <dbReference type="EC" id="2.7.13.3"/>
    </reaction>
</comment>
<evidence type="ECO:0000256" key="4">
    <source>
        <dbReference type="ARBA" id="ARBA00022679"/>
    </source>
</evidence>
<dbReference type="FunFam" id="3.30.565.10:FF:000010">
    <property type="entry name" value="Sensor histidine kinase RcsC"/>
    <property type="match status" value="1"/>
</dbReference>
<keyword evidence="8" id="KW-0843">Virulence</keyword>
<dbReference type="SUPFAM" id="SSF55874">
    <property type="entry name" value="ATPase domain of HSP90 chaperone/DNA topoisomerase II/histidine kinase"/>
    <property type="match status" value="1"/>
</dbReference>
<dbReference type="PROSITE" id="PS50109">
    <property type="entry name" value="HIS_KIN"/>
    <property type="match status" value="1"/>
</dbReference>
<dbReference type="InterPro" id="IPR004358">
    <property type="entry name" value="Sig_transdc_His_kin-like_C"/>
</dbReference>
<dbReference type="CDD" id="cd00082">
    <property type="entry name" value="HisKA"/>
    <property type="match status" value="1"/>
</dbReference>
<proteinExistence type="predicted"/>
<dbReference type="SMART" id="SM00388">
    <property type="entry name" value="HisKA"/>
    <property type="match status" value="1"/>
</dbReference>
<keyword evidence="11" id="KW-0472">Membrane</keyword>
<evidence type="ECO:0000256" key="5">
    <source>
        <dbReference type="ARBA" id="ARBA00022729"/>
    </source>
</evidence>
<dbReference type="EMBL" id="SNXW01000002">
    <property type="protein sequence ID" value="TDP85887.1"/>
    <property type="molecule type" value="Genomic_DNA"/>
</dbReference>
<keyword evidence="11" id="KW-1133">Transmembrane helix</keyword>
<dbReference type="InterPro" id="IPR003594">
    <property type="entry name" value="HATPase_dom"/>
</dbReference>
<dbReference type="OrthoDB" id="9810730at2"/>
<keyword evidence="11" id="KW-0812">Transmembrane</keyword>
<keyword evidence="7" id="KW-0902">Two-component regulatory system</keyword>
<sequence length="451" mass="48611">MASAHSAAWQGPLPAGTVPYQRFSELIFVSVAGHYGFALAYGLWLGQGAIALALAGPATLVFALFPLVKSPLAERWFRPVSHLGILLNFCGVNLALMWMGLGADTCVWWLVWWPLFVALVVGANDGLAWLALTLLAGALHWANDSMGWVTPLMRAQDNPVMLMQVGFLALGVAFGAVARRAHDRYAADGADQQRTIGLQNEALAARAASLESTLAALQQANLDRTRLFAQISHEVRNPLNGLLGFTQLLRQSPLNEVQFSHVEQVSRCGATIHKIISDMLDFSRLEVNPATLEAKPFDPQQVVREVVEMLSSVAQQKGLPIVVECQAPTAAVGDALRIQQVLLNFLGNALKFTDQGQVTVRCSTVPTAAGQDTLHVEVQDSGIGIAPDAVGQLFQPFSPVSEKTIRQYGGTGLGLAICKRLVDVMQGQIGVMSQPGQGSCFWFEVPLRVVD</sequence>
<evidence type="ECO:0000256" key="2">
    <source>
        <dbReference type="ARBA" id="ARBA00012438"/>
    </source>
</evidence>
<evidence type="ECO:0000256" key="10">
    <source>
        <dbReference type="ARBA" id="ARBA00070152"/>
    </source>
</evidence>
<dbReference type="PRINTS" id="PR00344">
    <property type="entry name" value="BCTRLSENSOR"/>
</dbReference>
<evidence type="ECO:0000313" key="13">
    <source>
        <dbReference type="EMBL" id="TDP85887.1"/>
    </source>
</evidence>
<feature type="transmembrane region" description="Helical" evidence="11">
    <location>
        <begin position="160"/>
        <end position="178"/>
    </location>
</feature>
<dbReference type="Pfam" id="PF02518">
    <property type="entry name" value="HATPase_c"/>
    <property type="match status" value="1"/>
</dbReference>
<keyword evidence="3" id="KW-0597">Phosphoprotein</keyword>
<dbReference type="AlphaFoldDB" id="A0A4R6RJ46"/>
<keyword evidence="14" id="KW-1185">Reference proteome</keyword>
<dbReference type="GO" id="GO:0000155">
    <property type="term" value="F:phosphorelay sensor kinase activity"/>
    <property type="evidence" value="ECO:0007669"/>
    <property type="project" value="InterPro"/>
</dbReference>
<dbReference type="EC" id="2.7.13.3" evidence="2"/>
<feature type="domain" description="Histidine kinase" evidence="12">
    <location>
        <begin position="230"/>
        <end position="449"/>
    </location>
</feature>
<evidence type="ECO:0000256" key="1">
    <source>
        <dbReference type="ARBA" id="ARBA00000085"/>
    </source>
</evidence>
<evidence type="ECO:0000256" key="9">
    <source>
        <dbReference type="ARBA" id="ARBA00058004"/>
    </source>
</evidence>
<dbReference type="RefSeq" id="WP_133606893.1">
    <property type="nucleotide sequence ID" value="NZ_SNXW01000002.1"/>
</dbReference>
<feature type="transmembrane region" description="Helical" evidence="11">
    <location>
        <begin position="50"/>
        <end position="68"/>
    </location>
</feature>
<dbReference type="InterPro" id="IPR036097">
    <property type="entry name" value="HisK_dim/P_sf"/>
</dbReference>
<dbReference type="Gene3D" id="1.10.287.130">
    <property type="match status" value="1"/>
</dbReference>
<dbReference type="SUPFAM" id="SSF47384">
    <property type="entry name" value="Homodimeric domain of signal transducing histidine kinase"/>
    <property type="match status" value="1"/>
</dbReference>
<evidence type="ECO:0000259" key="12">
    <source>
        <dbReference type="PROSITE" id="PS50109"/>
    </source>
</evidence>
<dbReference type="PANTHER" id="PTHR43047">
    <property type="entry name" value="TWO-COMPONENT HISTIDINE PROTEIN KINASE"/>
    <property type="match status" value="1"/>
</dbReference>
<feature type="transmembrane region" description="Helical" evidence="11">
    <location>
        <begin position="111"/>
        <end position="139"/>
    </location>
</feature>
<evidence type="ECO:0000256" key="3">
    <source>
        <dbReference type="ARBA" id="ARBA00022553"/>
    </source>
</evidence>